<organism evidence="1 2">
    <name type="scientific">Dorea formicigenerans</name>
    <dbReference type="NCBI Taxonomy" id="39486"/>
    <lineage>
        <taxon>Bacteria</taxon>
        <taxon>Bacillati</taxon>
        <taxon>Bacillota</taxon>
        <taxon>Clostridia</taxon>
        <taxon>Lachnospirales</taxon>
        <taxon>Lachnospiraceae</taxon>
        <taxon>Dorea</taxon>
    </lineage>
</organism>
<protein>
    <submittedName>
        <fullName evidence="1">Uncharacterized protein</fullName>
    </submittedName>
</protein>
<sequence length="145" mass="16829">MKDLSADIELLSKNNKMLNLLSSLSANKQVLIEYRDDALKENGDVHCPVCGSEIFATLDKELILKEADEYIRQNGEVVKIKEVEKASLETEILELYQKIISSAKIVMEKEKKVLETEIKELKKLKDEIQPWRSYHLINKSVYLYR</sequence>
<dbReference type="EMBL" id="CABHNI010000038">
    <property type="protein sequence ID" value="VUX15145.1"/>
    <property type="molecule type" value="Genomic_DNA"/>
</dbReference>
<dbReference type="Proteomes" id="UP000358366">
    <property type="component" value="Unassembled WGS sequence"/>
</dbReference>
<dbReference type="RefSeq" id="WP_105309572.1">
    <property type="nucleotide sequence ID" value="NZ_CABHNI010000038.1"/>
</dbReference>
<proteinExistence type="predicted"/>
<gene>
    <name evidence="1" type="ORF">DFSSTS7063_02162</name>
</gene>
<evidence type="ECO:0000313" key="1">
    <source>
        <dbReference type="EMBL" id="VUX15145.1"/>
    </source>
</evidence>
<accession>A0A564U6M9</accession>
<evidence type="ECO:0000313" key="2">
    <source>
        <dbReference type="Proteomes" id="UP000358366"/>
    </source>
</evidence>
<dbReference type="AlphaFoldDB" id="A0A564U6M9"/>
<name>A0A564U6M9_9FIRM</name>
<reference evidence="1 2" key="1">
    <citation type="submission" date="2019-07" db="EMBL/GenBank/DDBJ databases">
        <authorList>
            <person name="Hibberd C M."/>
            <person name="Gehrig L. J."/>
            <person name="Chang H.-W."/>
            <person name="Venkatesh S."/>
        </authorList>
    </citation>
    <scope>NUCLEOTIDE SEQUENCE [LARGE SCALE GENOMIC DNA]</scope>
    <source>
        <strain evidence="1">Dorea_formicigenerans_SSTS_Bg7063</strain>
    </source>
</reference>